<dbReference type="GO" id="GO:0006952">
    <property type="term" value="P:defense response"/>
    <property type="evidence" value="ECO:0007669"/>
    <property type="project" value="UniProtKB-KW"/>
</dbReference>
<comment type="caution">
    <text evidence="5">The sequence shown here is derived from an EMBL/GenBank/DDBJ whole genome shotgun (WGS) entry which is preliminary data.</text>
</comment>
<dbReference type="GO" id="GO:0006032">
    <property type="term" value="P:chitin catabolic process"/>
    <property type="evidence" value="ECO:0007669"/>
    <property type="project" value="InterPro"/>
</dbReference>
<name>A0A1R1XRT1_9FUNG</name>
<dbReference type="PANTHER" id="PTHR22595:SF79">
    <property type="entry name" value="CHITINASE 12"/>
    <property type="match status" value="1"/>
</dbReference>
<keyword evidence="2" id="KW-1015">Disulfide bond</keyword>
<dbReference type="SUPFAM" id="SSF53955">
    <property type="entry name" value="Lysozyme-like"/>
    <property type="match status" value="1"/>
</dbReference>
<feature type="region of interest" description="Disordered" evidence="3">
    <location>
        <begin position="1"/>
        <end position="50"/>
    </location>
</feature>
<keyword evidence="6" id="KW-1185">Reference proteome</keyword>
<dbReference type="GO" id="GO:0016998">
    <property type="term" value="P:cell wall macromolecule catabolic process"/>
    <property type="evidence" value="ECO:0007669"/>
    <property type="project" value="InterPro"/>
</dbReference>
<dbReference type="AlphaFoldDB" id="A0A1R1XRT1"/>
<evidence type="ECO:0000313" key="6">
    <source>
        <dbReference type="Proteomes" id="UP000187283"/>
    </source>
</evidence>
<dbReference type="EMBL" id="LSSN01002082">
    <property type="protein sequence ID" value="OMJ17316.1"/>
    <property type="molecule type" value="Genomic_DNA"/>
</dbReference>
<dbReference type="OrthoDB" id="5985073at2759"/>
<evidence type="ECO:0000259" key="4">
    <source>
        <dbReference type="Pfam" id="PF00182"/>
    </source>
</evidence>
<accession>A0A1R1XRT1</accession>
<evidence type="ECO:0000256" key="2">
    <source>
        <dbReference type="ARBA" id="ARBA00023157"/>
    </source>
</evidence>
<dbReference type="CDD" id="cd00325">
    <property type="entry name" value="chitinase_GH19"/>
    <property type="match status" value="1"/>
</dbReference>
<reference evidence="5 6" key="1">
    <citation type="submission" date="2017-01" db="EMBL/GenBank/DDBJ databases">
        <authorList>
            <person name="Mah S.A."/>
            <person name="Swanson W.J."/>
            <person name="Moy G.W."/>
            <person name="Vacquier V.D."/>
        </authorList>
    </citation>
    <scope>NUCLEOTIDE SEQUENCE [LARGE SCALE GENOMIC DNA]</scope>
    <source>
        <strain evidence="5 6">GSMNP</strain>
    </source>
</reference>
<evidence type="ECO:0000256" key="1">
    <source>
        <dbReference type="ARBA" id="ARBA00022821"/>
    </source>
</evidence>
<dbReference type="Gene3D" id="3.30.20.10">
    <property type="entry name" value="Endochitinase, domain 2"/>
    <property type="match status" value="1"/>
</dbReference>
<dbReference type="Proteomes" id="UP000187283">
    <property type="component" value="Unassembled WGS sequence"/>
</dbReference>
<evidence type="ECO:0000256" key="3">
    <source>
        <dbReference type="SAM" id="MobiDB-lite"/>
    </source>
</evidence>
<feature type="domain" description="Glycoside hydrolase family 19 catalytic" evidence="4">
    <location>
        <begin position="118"/>
        <end position="205"/>
    </location>
</feature>
<dbReference type="GO" id="GO:0004568">
    <property type="term" value="F:chitinase activity"/>
    <property type="evidence" value="ECO:0007669"/>
    <property type="project" value="InterPro"/>
</dbReference>
<proteinExistence type="predicted"/>
<protein>
    <submittedName>
        <fullName evidence="5">Acidic endochitinase SP2</fullName>
    </submittedName>
</protein>
<keyword evidence="1" id="KW-0611">Plant defense</keyword>
<dbReference type="Pfam" id="PF00182">
    <property type="entry name" value="Glyco_hydro_19"/>
    <property type="match status" value="1"/>
</dbReference>
<sequence>MAILGSVFRNTTGNEVDNEKDGTVSSDSKKPNKPEIHNKPPNTQDLAPGSKNRFGIDCKNFVQAIINSGYKIDSNDLKNRVNRYCMQFISMTSSDKNIVTSKRELSMMLAHIIFETGGFRSLSETACKREDCSSIYGKSDTRNLDYRGRGFIQISYLKNYHDASKELFGDSRLVDNPLLVATNETINWKVTAWYWQKYVHSVPQVLLGYFGYSTKAINGPIECSLDSEASNVQKAKNRFLVYKHVLKEFAPNEYPIEAGCYS</sequence>
<dbReference type="InterPro" id="IPR023346">
    <property type="entry name" value="Lysozyme-like_dom_sf"/>
</dbReference>
<evidence type="ECO:0000313" key="5">
    <source>
        <dbReference type="EMBL" id="OMJ17316.1"/>
    </source>
</evidence>
<dbReference type="PANTHER" id="PTHR22595">
    <property type="entry name" value="CHITINASE-RELATED"/>
    <property type="match status" value="1"/>
</dbReference>
<gene>
    <name evidence="5" type="ORF">AYI70_g6050</name>
</gene>
<organism evidence="5 6">
    <name type="scientific">Smittium culicis</name>
    <dbReference type="NCBI Taxonomy" id="133412"/>
    <lineage>
        <taxon>Eukaryota</taxon>
        <taxon>Fungi</taxon>
        <taxon>Fungi incertae sedis</taxon>
        <taxon>Zoopagomycota</taxon>
        <taxon>Kickxellomycotina</taxon>
        <taxon>Harpellomycetes</taxon>
        <taxon>Harpellales</taxon>
        <taxon>Legeriomycetaceae</taxon>
        <taxon>Smittium</taxon>
    </lineage>
</organism>
<dbReference type="Gene3D" id="1.10.530.10">
    <property type="match status" value="1"/>
</dbReference>
<dbReference type="STRING" id="133412.A0A1R1XRT1"/>
<dbReference type="InterPro" id="IPR000726">
    <property type="entry name" value="Glyco_hydro_19_cat"/>
</dbReference>
<feature type="compositionally biased region" description="Basic and acidic residues" evidence="3">
    <location>
        <begin position="17"/>
        <end position="38"/>
    </location>
</feature>